<evidence type="ECO:0000256" key="1">
    <source>
        <dbReference type="ARBA" id="ARBA00008314"/>
    </source>
</evidence>
<dbReference type="Gene3D" id="3.40.850.10">
    <property type="entry name" value="Kinesin motor domain"/>
    <property type="match status" value="1"/>
</dbReference>
<keyword evidence="6" id="KW-0505">Motor protein</keyword>
<dbReference type="GO" id="GO:0051015">
    <property type="term" value="F:actin filament binding"/>
    <property type="evidence" value="ECO:0007669"/>
    <property type="project" value="TreeGrafter"/>
</dbReference>
<sequence>MTDVDREESASRGKVQDRKKGKSASFLTVSTMYRESLASLMSMLHTTHPHFIRCIIPNEKKTSGLIDAPLVLNQLTCNGVLEGIRICRKGYPNRMTFPDFRFRYAILAADEAVGDVLAEAAQKMLERLVKEKKLNEDNFKVGTTKVFFRAGIVAKMEELRDAALTKVIIKFQCALRCYLAQVYQ</sequence>
<comment type="caution">
    <text evidence="10">The sequence shown here is derived from an EMBL/GenBank/DDBJ whole genome shotgun (WGS) entry which is preliminary data.</text>
</comment>
<feature type="region of interest" description="Actin-binding" evidence="8">
    <location>
        <begin position="37"/>
        <end position="59"/>
    </location>
</feature>
<dbReference type="PANTHER" id="PTHR13140">
    <property type="entry name" value="MYOSIN"/>
    <property type="match status" value="1"/>
</dbReference>
<evidence type="ECO:0000256" key="5">
    <source>
        <dbReference type="ARBA" id="ARBA00023123"/>
    </source>
</evidence>
<keyword evidence="2" id="KW-0547">Nucleotide-binding</keyword>
<dbReference type="PROSITE" id="PS51456">
    <property type="entry name" value="MYOSIN_MOTOR"/>
    <property type="match status" value="1"/>
</dbReference>
<evidence type="ECO:0000256" key="3">
    <source>
        <dbReference type="ARBA" id="ARBA00022840"/>
    </source>
</evidence>
<dbReference type="PANTHER" id="PTHR13140:SF857">
    <property type="entry name" value="MYOSIN-11"/>
    <property type="match status" value="1"/>
</dbReference>
<keyword evidence="11" id="KW-1185">Reference proteome</keyword>
<dbReference type="Proteomes" id="UP001331761">
    <property type="component" value="Unassembled WGS sequence"/>
</dbReference>
<gene>
    <name evidence="10" type="ORF">GCK32_015693</name>
</gene>
<evidence type="ECO:0000256" key="7">
    <source>
        <dbReference type="ARBA" id="ARBA00023203"/>
    </source>
</evidence>
<keyword evidence="5 8" id="KW-0518">Myosin</keyword>
<proteinExistence type="inferred from homology"/>
<protein>
    <submittedName>
        <fullName evidence="10">Myosin motor domain-containing protein</fullName>
    </submittedName>
</protein>
<dbReference type="InterPro" id="IPR001609">
    <property type="entry name" value="Myosin_head_motor_dom-like"/>
</dbReference>
<keyword evidence="3" id="KW-0067">ATP-binding</keyword>
<dbReference type="InterPro" id="IPR036961">
    <property type="entry name" value="Kinesin_motor_dom_sf"/>
</dbReference>
<evidence type="ECO:0000256" key="4">
    <source>
        <dbReference type="ARBA" id="ARBA00023054"/>
    </source>
</evidence>
<dbReference type="Gene3D" id="1.20.5.4820">
    <property type="match status" value="1"/>
</dbReference>
<comment type="similarity">
    <text evidence="1 8">Belongs to the TRAFAC class myosin-kinesin ATPase superfamily. Myosin family.</text>
</comment>
<evidence type="ECO:0000256" key="6">
    <source>
        <dbReference type="ARBA" id="ARBA00023175"/>
    </source>
</evidence>
<dbReference type="GO" id="GO:0000146">
    <property type="term" value="F:microfilament motor activity"/>
    <property type="evidence" value="ECO:0007669"/>
    <property type="project" value="TreeGrafter"/>
</dbReference>
<evidence type="ECO:0000313" key="10">
    <source>
        <dbReference type="EMBL" id="KAK5964343.1"/>
    </source>
</evidence>
<keyword evidence="4" id="KW-0175">Coiled coil</keyword>
<keyword evidence="7 8" id="KW-0009">Actin-binding</keyword>
<dbReference type="GO" id="GO:0016020">
    <property type="term" value="C:membrane"/>
    <property type="evidence" value="ECO:0007669"/>
    <property type="project" value="TreeGrafter"/>
</dbReference>
<organism evidence="10 11">
    <name type="scientific">Trichostrongylus colubriformis</name>
    <name type="common">Black scour worm</name>
    <dbReference type="NCBI Taxonomy" id="6319"/>
    <lineage>
        <taxon>Eukaryota</taxon>
        <taxon>Metazoa</taxon>
        <taxon>Ecdysozoa</taxon>
        <taxon>Nematoda</taxon>
        <taxon>Chromadorea</taxon>
        <taxon>Rhabditida</taxon>
        <taxon>Rhabditina</taxon>
        <taxon>Rhabditomorpha</taxon>
        <taxon>Strongyloidea</taxon>
        <taxon>Trichostrongylidae</taxon>
        <taxon>Trichostrongylus</taxon>
    </lineage>
</organism>
<dbReference type="EMBL" id="WIXE01025923">
    <property type="protein sequence ID" value="KAK5964343.1"/>
    <property type="molecule type" value="Genomic_DNA"/>
</dbReference>
<name>A0AAN8FI31_TRICO</name>
<evidence type="ECO:0000256" key="8">
    <source>
        <dbReference type="PROSITE-ProRule" id="PRU00782"/>
    </source>
</evidence>
<dbReference type="GO" id="GO:0005737">
    <property type="term" value="C:cytoplasm"/>
    <property type="evidence" value="ECO:0007669"/>
    <property type="project" value="TreeGrafter"/>
</dbReference>
<dbReference type="InterPro" id="IPR027417">
    <property type="entry name" value="P-loop_NTPase"/>
</dbReference>
<comment type="caution">
    <text evidence="8">Lacks conserved residue(s) required for the propagation of feature annotation.</text>
</comment>
<dbReference type="SUPFAM" id="SSF52540">
    <property type="entry name" value="P-loop containing nucleoside triphosphate hydrolases"/>
    <property type="match status" value="1"/>
</dbReference>
<dbReference type="GO" id="GO:0005524">
    <property type="term" value="F:ATP binding"/>
    <property type="evidence" value="ECO:0007669"/>
    <property type="project" value="UniProtKB-KW"/>
</dbReference>
<dbReference type="GO" id="GO:0016459">
    <property type="term" value="C:myosin complex"/>
    <property type="evidence" value="ECO:0007669"/>
    <property type="project" value="UniProtKB-KW"/>
</dbReference>
<accession>A0AAN8FI31</accession>
<evidence type="ECO:0000259" key="9">
    <source>
        <dbReference type="PROSITE" id="PS51456"/>
    </source>
</evidence>
<dbReference type="AlphaFoldDB" id="A0AAN8FI31"/>
<feature type="domain" description="Myosin motor" evidence="9">
    <location>
        <begin position="1"/>
        <end position="161"/>
    </location>
</feature>
<dbReference type="GO" id="GO:0007015">
    <property type="term" value="P:actin filament organization"/>
    <property type="evidence" value="ECO:0007669"/>
    <property type="project" value="TreeGrafter"/>
</dbReference>
<evidence type="ECO:0000256" key="2">
    <source>
        <dbReference type="ARBA" id="ARBA00022741"/>
    </source>
</evidence>
<dbReference type="Pfam" id="PF00063">
    <property type="entry name" value="Myosin_head"/>
    <property type="match status" value="1"/>
</dbReference>
<dbReference type="SMART" id="SM00242">
    <property type="entry name" value="MYSc"/>
    <property type="match status" value="1"/>
</dbReference>
<evidence type="ECO:0000313" key="11">
    <source>
        <dbReference type="Proteomes" id="UP001331761"/>
    </source>
</evidence>
<reference evidence="10 11" key="1">
    <citation type="submission" date="2019-10" db="EMBL/GenBank/DDBJ databases">
        <title>Assembly and Annotation for the nematode Trichostrongylus colubriformis.</title>
        <authorList>
            <person name="Martin J."/>
        </authorList>
    </citation>
    <scope>NUCLEOTIDE SEQUENCE [LARGE SCALE GENOMIC DNA]</scope>
    <source>
        <strain evidence="10">G859</strain>
        <tissue evidence="10">Whole worm</tissue>
    </source>
</reference>